<sequence>MKKDIFKYILVMFLGVSLVACEDYDPEINYYDTAKLDLSATKFTVLDSELATTIDFVTTTKTVTNVRLVYDGNEINTGTAANNKYSVTLKRSDLELSEIGDASRLYVYATVDGKEKEMYTTIKMVSATSIDNPVDEDGDEVAVYELSDVVKNFTYKVSPKTSTAIIVEPFIKVGEMATFASLGSKAYDADNLNIPIKGSDYTKNDTVFVQLIAKVGTFTDTVSTSIIISEYLLGDSKSINVNVEKPGYDLVGDSIIDIAETACTVKFTHDFASLEQGLETMNSTSLVAISDEALEELMGNLPVLKAAFDAGTPMTVVSDVTVGDSYLIKHSRGGKDYYGTLVITSKNDNRTGADDYVSFDVAFEEYDVQK</sequence>
<dbReference type="RefSeq" id="WP_129254547.1">
    <property type="nucleotide sequence ID" value="NZ_SAXA01000008.1"/>
</dbReference>
<evidence type="ECO:0000313" key="2">
    <source>
        <dbReference type="Proteomes" id="UP000289703"/>
    </source>
</evidence>
<protein>
    <submittedName>
        <fullName evidence="1">Uncharacterized protein</fullName>
    </submittedName>
</protein>
<proteinExistence type="predicted"/>
<organism evidence="1 2">
    <name type="scientific">Ancylomarina salipaludis</name>
    <dbReference type="NCBI Taxonomy" id="2501299"/>
    <lineage>
        <taxon>Bacteria</taxon>
        <taxon>Pseudomonadati</taxon>
        <taxon>Bacteroidota</taxon>
        <taxon>Bacteroidia</taxon>
        <taxon>Marinilabiliales</taxon>
        <taxon>Marinifilaceae</taxon>
        <taxon>Ancylomarina</taxon>
    </lineage>
</organism>
<reference evidence="1 2" key="1">
    <citation type="submission" date="2019-01" db="EMBL/GenBank/DDBJ databases">
        <title>Ancylomarina salipaludis sp. nov., isolated from a salt marsh.</title>
        <authorList>
            <person name="Yoon J.-H."/>
        </authorList>
    </citation>
    <scope>NUCLEOTIDE SEQUENCE [LARGE SCALE GENOMIC DNA]</scope>
    <source>
        <strain evidence="1 2">SHSM-M15</strain>
    </source>
</reference>
<keyword evidence="2" id="KW-1185">Reference proteome</keyword>
<dbReference type="PROSITE" id="PS51257">
    <property type="entry name" value="PROKAR_LIPOPROTEIN"/>
    <property type="match status" value="1"/>
</dbReference>
<dbReference type="AlphaFoldDB" id="A0A4Q1JLS7"/>
<dbReference type="Proteomes" id="UP000289703">
    <property type="component" value="Unassembled WGS sequence"/>
</dbReference>
<gene>
    <name evidence="1" type="ORF">EO244_10075</name>
</gene>
<accession>A0A4Q1JLS7</accession>
<evidence type="ECO:0000313" key="1">
    <source>
        <dbReference type="EMBL" id="RXQ93914.1"/>
    </source>
</evidence>
<name>A0A4Q1JLS7_9BACT</name>
<dbReference type="EMBL" id="SAXA01000008">
    <property type="protein sequence ID" value="RXQ93914.1"/>
    <property type="molecule type" value="Genomic_DNA"/>
</dbReference>
<comment type="caution">
    <text evidence="1">The sequence shown here is derived from an EMBL/GenBank/DDBJ whole genome shotgun (WGS) entry which is preliminary data.</text>
</comment>
<dbReference type="OrthoDB" id="1113299at2"/>